<keyword evidence="12" id="KW-0902">Two-component regulatory system</keyword>
<evidence type="ECO:0000256" key="13">
    <source>
        <dbReference type="ARBA" id="ARBA00023136"/>
    </source>
</evidence>
<dbReference type="AlphaFoldDB" id="A0A2X2JG36"/>
<keyword evidence="4" id="KW-1003">Cell membrane</keyword>
<evidence type="ECO:0000256" key="5">
    <source>
        <dbReference type="ARBA" id="ARBA00022553"/>
    </source>
</evidence>
<evidence type="ECO:0000256" key="4">
    <source>
        <dbReference type="ARBA" id="ARBA00022475"/>
    </source>
</evidence>
<dbReference type="InterPro" id="IPR003661">
    <property type="entry name" value="HisK_dim/P_dom"/>
</dbReference>
<dbReference type="CDD" id="cd00082">
    <property type="entry name" value="HisKA"/>
    <property type="match status" value="1"/>
</dbReference>
<dbReference type="PANTHER" id="PTHR45528">
    <property type="entry name" value="SENSOR HISTIDINE KINASE CPXA"/>
    <property type="match status" value="1"/>
</dbReference>
<dbReference type="InterPro" id="IPR036890">
    <property type="entry name" value="HATPase_C_sf"/>
</dbReference>
<comment type="catalytic activity">
    <reaction evidence="1">
        <text>ATP + protein L-histidine = ADP + protein N-phospho-L-histidine.</text>
        <dbReference type="EC" id="2.7.13.3"/>
    </reaction>
</comment>
<keyword evidence="7" id="KW-0812">Transmembrane</keyword>
<dbReference type="InterPro" id="IPR004358">
    <property type="entry name" value="Sig_transdc_His_kin-like_C"/>
</dbReference>
<dbReference type="GO" id="GO:0005524">
    <property type="term" value="F:ATP binding"/>
    <property type="evidence" value="ECO:0007669"/>
    <property type="project" value="UniProtKB-KW"/>
</dbReference>
<dbReference type="Gene3D" id="6.10.340.10">
    <property type="match status" value="1"/>
</dbReference>
<evidence type="ECO:0000256" key="12">
    <source>
        <dbReference type="ARBA" id="ARBA00023012"/>
    </source>
</evidence>
<evidence type="ECO:0000256" key="11">
    <source>
        <dbReference type="ARBA" id="ARBA00022989"/>
    </source>
</evidence>
<dbReference type="Pfam" id="PF00672">
    <property type="entry name" value="HAMP"/>
    <property type="match status" value="1"/>
</dbReference>
<dbReference type="SMART" id="SM00388">
    <property type="entry name" value="HisKA"/>
    <property type="match status" value="1"/>
</dbReference>
<dbReference type="GeneID" id="97179709"/>
<comment type="subcellular location">
    <subcellularLocation>
        <location evidence="2">Cell membrane</location>
        <topology evidence="2">Multi-pass membrane protein</topology>
    </subcellularLocation>
</comment>
<evidence type="ECO:0000256" key="9">
    <source>
        <dbReference type="ARBA" id="ARBA00022777"/>
    </source>
</evidence>
<evidence type="ECO:0000256" key="2">
    <source>
        <dbReference type="ARBA" id="ARBA00004651"/>
    </source>
</evidence>
<dbReference type="InterPro" id="IPR036097">
    <property type="entry name" value="HisK_dim/P_sf"/>
</dbReference>
<dbReference type="InterPro" id="IPR005467">
    <property type="entry name" value="His_kinase_dom"/>
</dbReference>
<evidence type="ECO:0000313" key="15">
    <source>
        <dbReference type="Proteomes" id="UP000251241"/>
    </source>
</evidence>
<keyword evidence="9 14" id="KW-0418">Kinase</keyword>
<dbReference type="Pfam" id="PF02518">
    <property type="entry name" value="HATPase_c"/>
    <property type="match status" value="1"/>
</dbReference>
<dbReference type="InterPro" id="IPR050398">
    <property type="entry name" value="HssS/ArlS-like"/>
</dbReference>
<dbReference type="SUPFAM" id="SSF158472">
    <property type="entry name" value="HAMP domain-like"/>
    <property type="match status" value="1"/>
</dbReference>
<keyword evidence="6 14" id="KW-0808">Transferase</keyword>
<evidence type="ECO:0000256" key="7">
    <source>
        <dbReference type="ARBA" id="ARBA00022692"/>
    </source>
</evidence>
<dbReference type="RefSeq" id="WP_112376060.1">
    <property type="nucleotide sequence ID" value="NZ_CP069793.1"/>
</dbReference>
<keyword evidence="13" id="KW-0472">Membrane</keyword>
<reference evidence="14 15" key="1">
    <citation type="submission" date="2018-06" db="EMBL/GenBank/DDBJ databases">
        <authorList>
            <consortium name="Pathogen Informatics"/>
            <person name="Doyle S."/>
        </authorList>
    </citation>
    <scope>NUCLEOTIDE SEQUENCE [LARGE SCALE GENOMIC DNA]</scope>
    <source>
        <strain evidence="14 15">NCTC11343</strain>
    </source>
</reference>
<organism evidence="14 15">
    <name type="scientific">Sphingobacterium multivorum</name>
    <dbReference type="NCBI Taxonomy" id="28454"/>
    <lineage>
        <taxon>Bacteria</taxon>
        <taxon>Pseudomonadati</taxon>
        <taxon>Bacteroidota</taxon>
        <taxon>Sphingobacteriia</taxon>
        <taxon>Sphingobacteriales</taxon>
        <taxon>Sphingobacteriaceae</taxon>
        <taxon>Sphingobacterium</taxon>
    </lineage>
</organism>
<dbReference type="InterPro" id="IPR003594">
    <property type="entry name" value="HATPase_dom"/>
</dbReference>
<dbReference type="CDD" id="cd06225">
    <property type="entry name" value="HAMP"/>
    <property type="match status" value="1"/>
</dbReference>
<dbReference type="CDD" id="cd00075">
    <property type="entry name" value="HATPase"/>
    <property type="match status" value="1"/>
</dbReference>
<dbReference type="Gene3D" id="1.10.287.130">
    <property type="match status" value="1"/>
</dbReference>
<dbReference type="Proteomes" id="UP000251241">
    <property type="component" value="Unassembled WGS sequence"/>
</dbReference>
<dbReference type="Pfam" id="PF00512">
    <property type="entry name" value="HisKA"/>
    <property type="match status" value="1"/>
</dbReference>
<proteinExistence type="predicted"/>
<keyword evidence="10" id="KW-0067">ATP-binding</keyword>
<dbReference type="PRINTS" id="PR00344">
    <property type="entry name" value="BCTRLSENSOR"/>
</dbReference>
<dbReference type="SMART" id="SM00304">
    <property type="entry name" value="HAMP"/>
    <property type="match status" value="1"/>
</dbReference>
<dbReference type="SMART" id="SM00387">
    <property type="entry name" value="HATPase_c"/>
    <property type="match status" value="1"/>
</dbReference>
<dbReference type="GO" id="GO:0000155">
    <property type="term" value="F:phosphorelay sensor kinase activity"/>
    <property type="evidence" value="ECO:0007669"/>
    <property type="project" value="InterPro"/>
</dbReference>
<keyword evidence="8" id="KW-0547">Nucleotide-binding</keyword>
<evidence type="ECO:0000256" key="8">
    <source>
        <dbReference type="ARBA" id="ARBA00022741"/>
    </source>
</evidence>
<evidence type="ECO:0000256" key="1">
    <source>
        <dbReference type="ARBA" id="ARBA00000085"/>
    </source>
</evidence>
<dbReference type="EMBL" id="UAUU01000011">
    <property type="protein sequence ID" value="SPZ92868.1"/>
    <property type="molecule type" value="Genomic_DNA"/>
</dbReference>
<keyword evidence="5" id="KW-0597">Phosphoprotein</keyword>
<evidence type="ECO:0000256" key="3">
    <source>
        <dbReference type="ARBA" id="ARBA00012438"/>
    </source>
</evidence>
<dbReference type="PANTHER" id="PTHR45528:SF1">
    <property type="entry name" value="SENSOR HISTIDINE KINASE CPXA"/>
    <property type="match status" value="1"/>
</dbReference>
<dbReference type="SUPFAM" id="SSF55874">
    <property type="entry name" value="ATPase domain of HSP90 chaperone/DNA topoisomerase II/histidine kinase"/>
    <property type="match status" value="1"/>
</dbReference>
<dbReference type="PROSITE" id="PS50109">
    <property type="entry name" value="HIS_KIN"/>
    <property type="match status" value="1"/>
</dbReference>
<dbReference type="SUPFAM" id="SSF47384">
    <property type="entry name" value="Homodimeric domain of signal transducing histidine kinase"/>
    <property type="match status" value="1"/>
</dbReference>
<evidence type="ECO:0000256" key="6">
    <source>
        <dbReference type="ARBA" id="ARBA00022679"/>
    </source>
</evidence>
<dbReference type="EC" id="2.7.13.3" evidence="3"/>
<evidence type="ECO:0000256" key="10">
    <source>
        <dbReference type="ARBA" id="ARBA00022840"/>
    </source>
</evidence>
<accession>A0A2X2JG36</accession>
<dbReference type="GO" id="GO:0005886">
    <property type="term" value="C:plasma membrane"/>
    <property type="evidence" value="ECO:0007669"/>
    <property type="project" value="UniProtKB-SubCell"/>
</dbReference>
<protein>
    <recommendedName>
        <fullName evidence="3">histidine kinase</fullName>
        <ecNumber evidence="3">2.7.13.3</ecNumber>
    </recommendedName>
</protein>
<evidence type="ECO:0000313" key="14">
    <source>
        <dbReference type="EMBL" id="SPZ92868.1"/>
    </source>
</evidence>
<name>A0A2X2JG36_SPHMU</name>
<sequence length="452" mass="51514">MHNYNRKLTYLIAILVIYVSCFVGFIFYSITNFAFTDFYKRLDLRRNIAAEKFLNSKSASQTDQWSLDFIENLNNQHEFLVEFDSNGAIVRSQGFHKELWDKINKNGSSNFKSGNQFYSTKYFSQNGRKYIVGASAENYFYTHHLAYLRNLLIISLILGILFIFVVSVFMKRSFLKPILTMMKEVQEIGSENLYKRLDEDKYKGELHGLALTFNRMLTRLETSFETQKNFISNASHELNTPLTSIIGQADLALSKERTTEEYQRTLFKIIESAEHLEKKTKALLLLARTGFVNNATAFSPVRIDQIVMDAELTVKAINDKFKIITDFSLLPDDSMRLKVNGNAILLQLALSNIISNACKYSSDRTAYIALGALDNKVFILIKDKGIGIPSRELDHIYDPYFRASNTSGIDGYGIGLPLARNIIKLHGGTLKVNSVVSEGTTVEIELPTYLRF</sequence>
<dbReference type="Gene3D" id="3.30.565.10">
    <property type="entry name" value="Histidine kinase-like ATPase, C-terminal domain"/>
    <property type="match status" value="1"/>
</dbReference>
<dbReference type="InterPro" id="IPR003660">
    <property type="entry name" value="HAMP_dom"/>
</dbReference>
<dbReference type="PROSITE" id="PS50885">
    <property type="entry name" value="HAMP"/>
    <property type="match status" value="1"/>
</dbReference>
<gene>
    <name evidence="14" type="primary">cusS_2</name>
    <name evidence="14" type="ORF">NCTC11343_04821</name>
</gene>
<keyword evidence="11" id="KW-1133">Transmembrane helix</keyword>